<dbReference type="Proteomes" id="UP000386466">
    <property type="component" value="Unassembled WGS sequence"/>
</dbReference>
<accession>A0A485MKF2</accession>
<evidence type="ECO:0000313" key="2">
    <source>
        <dbReference type="Proteomes" id="UP000386466"/>
    </source>
</evidence>
<dbReference type="EMBL" id="CAAGRJ010002194">
    <property type="protein sequence ID" value="VFV20136.1"/>
    <property type="molecule type" value="Genomic_DNA"/>
</dbReference>
<gene>
    <name evidence="1" type="ORF">LYPA_23C017730</name>
</gene>
<reference evidence="1 2" key="1">
    <citation type="submission" date="2019-01" db="EMBL/GenBank/DDBJ databases">
        <authorList>
            <person name="Alioto T."/>
            <person name="Alioto T."/>
        </authorList>
    </citation>
    <scope>NUCLEOTIDE SEQUENCE [LARGE SCALE GENOMIC DNA]</scope>
</reference>
<dbReference type="PANTHER" id="PTHR15720:SF13">
    <property type="entry name" value="PROTEIN GREB1"/>
    <property type="match status" value="1"/>
</dbReference>
<evidence type="ECO:0000313" key="1">
    <source>
        <dbReference type="EMBL" id="VFV20136.1"/>
    </source>
</evidence>
<name>A0A485MKF2_LYNPA</name>
<dbReference type="InterPro" id="IPR028422">
    <property type="entry name" value="GREB1"/>
</dbReference>
<feature type="non-terminal residue" evidence="1">
    <location>
        <position position="1"/>
    </location>
</feature>
<dbReference type="PANTHER" id="PTHR15720">
    <property type="entry name" value="GREB1-RELATED"/>
    <property type="match status" value="1"/>
</dbReference>
<dbReference type="AlphaFoldDB" id="A0A485MKF2"/>
<keyword evidence="2" id="KW-1185">Reference proteome</keyword>
<proteinExistence type="predicted"/>
<organism evidence="1 2">
    <name type="scientific">Lynx pardinus</name>
    <name type="common">Iberian lynx</name>
    <name type="synonym">Felis pardina</name>
    <dbReference type="NCBI Taxonomy" id="191816"/>
    <lineage>
        <taxon>Eukaryota</taxon>
        <taxon>Metazoa</taxon>
        <taxon>Chordata</taxon>
        <taxon>Craniata</taxon>
        <taxon>Vertebrata</taxon>
        <taxon>Euteleostomi</taxon>
        <taxon>Mammalia</taxon>
        <taxon>Eutheria</taxon>
        <taxon>Laurasiatheria</taxon>
        <taxon>Carnivora</taxon>
        <taxon>Feliformia</taxon>
        <taxon>Felidae</taxon>
        <taxon>Felinae</taxon>
        <taxon>Lynx</taxon>
    </lineage>
</organism>
<sequence>FFLNQSFSFPSLSPACVSNDLTDLREESDWHYLQLSDPWPDLELFKKLPFDYIIHDPKYEDASLICSHLQSVKSEARGTSRKPEELYVRRQTARMRLSKYAAYNTYHHCEQCHH</sequence>
<feature type="non-terminal residue" evidence="1">
    <location>
        <position position="114"/>
    </location>
</feature>
<protein>
    <submittedName>
        <fullName evidence="1">Uncharacterized protein</fullName>
    </submittedName>
</protein>